<feature type="compositionally biased region" description="Polar residues" evidence="2">
    <location>
        <begin position="539"/>
        <end position="549"/>
    </location>
</feature>
<evidence type="ECO:0000313" key="4">
    <source>
        <dbReference type="EMBL" id="KAI1880738.1"/>
    </source>
</evidence>
<feature type="region of interest" description="Disordered" evidence="2">
    <location>
        <begin position="1368"/>
        <end position="1387"/>
    </location>
</feature>
<feature type="compositionally biased region" description="Polar residues" evidence="2">
    <location>
        <begin position="589"/>
        <end position="604"/>
    </location>
</feature>
<keyword evidence="3" id="KW-1133">Transmembrane helix</keyword>
<feature type="transmembrane region" description="Helical" evidence="3">
    <location>
        <begin position="43"/>
        <end position="60"/>
    </location>
</feature>
<feature type="compositionally biased region" description="Polar residues" evidence="2">
    <location>
        <begin position="1043"/>
        <end position="1069"/>
    </location>
</feature>
<gene>
    <name evidence="4" type="ORF">JX265_000978</name>
</gene>
<feature type="transmembrane region" description="Helical" evidence="3">
    <location>
        <begin position="143"/>
        <end position="166"/>
    </location>
</feature>
<reference evidence="4" key="1">
    <citation type="submission" date="2021-03" db="EMBL/GenBank/DDBJ databases">
        <title>Revisited historic fungal species revealed as producer of novel bioactive compounds through whole genome sequencing and comparative genomics.</title>
        <authorList>
            <person name="Vignolle G.A."/>
            <person name="Hochenegger N."/>
            <person name="Mach R.L."/>
            <person name="Mach-Aigner A.R."/>
            <person name="Javad Rahimi M."/>
            <person name="Salim K.A."/>
            <person name="Chan C.M."/>
            <person name="Lim L.B.L."/>
            <person name="Cai F."/>
            <person name="Druzhinina I.S."/>
            <person name="U'Ren J.M."/>
            <person name="Derntl C."/>
        </authorList>
    </citation>
    <scope>NUCLEOTIDE SEQUENCE</scope>
    <source>
        <strain evidence="4">TUCIM 5799</strain>
    </source>
</reference>
<feature type="compositionally biased region" description="Low complexity" evidence="2">
    <location>
        <begin position="1094"/>
        <end position="1108"/>
    </location>
</feature>
<sequence>MAVSGAVQALIAAFFFGIVVNTASAGVVLYIKGHGSTIFRDGLRLALILFLTSSALWAQVEFLATVIDATATSTCQVAVIFSTLLDQFARVSIEQFLIWSVAKDGAKSVAGMIPQILLLARFVVGMVLVGVSKPQFTPTCVPLSNVTPVAIAVIALDAVILASLTISALKSGSSKDGGRSSQDKTLLLIIAGLGIWMGTSVTLLLGVGTIDLFFRTTLPAIGLFILAALVTISSENLTVTRTRRPRQPESPTPQNISRDRDLASADSDEYPPSRYEDIKGMNAPTVMAYRGQDTPRNDANGLPMISRPITGVTGIGGVAVQGQLFPPIRANTIEQSSVSQVKTQVNLPKRSKTTGPTGKLVISHPIPIDHPDAQNAFNKIPTIDLATAARNEQERRAGHANRVSALIAKRPAPQPPSMSSEESLRRATSTKRKEAKPQSPKEIVRSNSTKTAQTGTNLSVEGNASSSSAQLSPSHEELRRRSPRQVIPTTVPAKTPNKASGFQPVTPGQPIRIPIPRPQPTPEPAPKVPEPVKTPLQRRPTNGLPSNPRAQAMRKLAEEEKGERQQTVMFINNIVYDDPSAVDTIIQGASKTPMSPLRSSNSVVNRPRPIPRKGDKDRQVFPAEVSPTHAHRRTKSGGSIMSRRSILQSTPGSPTQLPPLPPPPQSAGNVPRPQPNDTKSMTFDEKMSMFYAQPLSASSTTSTTRSVKRKSTVPDLPPVPPNFLELGDLAMIDPAPVVEDGRRLTKTTATSRSSVRTQSILGVEDLDDKYLQDPNRNVADELGNSWLPGISTGKHTPMELRVEGSKRQSSPVIPAIRYSEMSGLSETRSETRTRDEEITTVWGSVHSPVAAVDMQGARLNARSTYITKEARLPSVLSGVGEEVMTVMLDTSSEHSTTYRQSFLLDDDASLPDLPEPSEMERRTSGQWHRRVGEDCPTFSTRKEKVRSRKMPPPTPLLLKNSSSKKALVIQETEPSPLESPNAAYNMIQAQLRKLDESRGDSRDSVGSETRRIELLENLELEMGMQESKWQTMQHNLDRDSISTMQTDSRPVSVVNSVTNPISRSSSTKSILAERRASRRARMASGVRPREDSETATPSSQSSESSRASLWQTRLAEAQTQYMENAPDLITKRNNLNFLAVSKAALGSPTPPDTDESDEETETRFQSLGATVSNIAKEVHHLWRPSAPKMDIRNGALWIKPLQEPVSVNRFQLPGPSTRPVQRRSTEPLRINSTELWQKARLPTESLASRGLWGDSAMPQSQVETEKTQKALTRPLTQRPPRRNKRVTLLPDILESPQPLPDKRGTLGIFQFPWGEKSESATVQSIQPRPSQMFMAMPGTMTSGGPRINLALEARARQLEADEYSSSFFDDYDEEDGDNFDDFDDSDGDDFDETTLWEIASLLKTENIPSTNSLLPSAISSSVIEDYITEEESDQEIEEEYAAGPEMVLDEPVPVSPSVPAISDFNTPKPSMWTPIVAENTLHHNFGLQQPAQNVWDSYIPSDTDMVRSQPRIEELRPLESSQLWTSTPVNAVSKPALWVYKAAVKQDRHLGLPQPDLGIWEMYIPAASNAVRPQARVEDPTSLESNALWVQSVKTSQPSDALLWAAPRQTATIVAPKSQPILQSGSFMWKKPLAILESENQGLFDSMVTRPDYRRTSKAPAAISMTVKTRRNKEPMEALSTRVLWKASPKLAIRTTGKRQTMWSPTAARVANTTGLFQVDINRKTYRTTLAEPAALLMITKPRKSDAPLPLLQSSQFWSATSDKRVEVNWLKLSSSQPARPQPAAALQTSSLAGLFRVDPTRKVYRTTTADPAALYMETKPRRTDAPLSALESTQLWVLGRSTAAEFDWITISSVRPQSPSVASVTSSSSSTPSSPVSDSSSVKSTSTKASTIAPSTTGGFSLRGWFRRKKKAEPETPAMPQVPEIPVEFVVKNLDEVVHEKPVHVPLRHQHRSTVAFRCDWDDALREAVEASYPGTHFALAHATEAQWDAALQEAIKASHIAPNIIRRTATPKEWSTALCQAIAASYPQNRFSRGQVLPCQWEDELREAIACSQRVNFDASKIHPVFATSSLATESTDVHPAAIGYTYDVAVTHPVFFGSMKATSANVHPAMSGLIQEARPVARQQPFVSQPLLWSKTASQAATKPTAMWTAPTAPVAQLQAPILAAIETQVARHAAQSTSSEISLDVNFGKQGMWKRGGGMKRSDSRTIKRDWLDDSTKKRFSRIELRY</sequence>
<keyword evidence="3" id="KW-0812">Transmembrane</keyword>
<dbReference type="PANTHER" id="PTHR13037">
    <property type="entry name" value="FORMIN"/>
    <property type="match status" value="1"/>
</dbReference>
<feature type="region of interest" description="Disordered" evidence="2">
    <location>
        <begin position="589"/>
        <end position="681"/>
    </location>
</feature>
<evidence type="ECO:0000313" key="5">
    <source>
        <dbReference type="Proteomes" id="UP000829685"/>
    </source>
</evidence>
<proteinExistence type="predicted"/>
<feature type="compositionally biased region" description="Polar residues" evidence="2">
    <location>
        <begin position="445"/>
        <end position="464"/>
    </location>
</feature>
<feature type="compositionally biased region" description="Pro residues" evidence="2">
    <location>
        <begin position="656"/>
        <end position="665"/>
    </location>
</feature>
<feature type="region of interest" description="Disordered" evidence="2">
    <location>
        <begin position="695"/>
        <end position="719"/>
    </location>
</feature>
<protein>
    <submittedName>
        <fullName evidence="4">Uncharacterized protein</fullName>
    </submittedName>
</protein>
<feature type="compositionally biased region" description="Pro residues" evidence="2">
    <location>
        <begin position="513"/>
        <end position="529"/>
    </location>
</feature>
<feature type="region of interest" description="Disordered" evidence="2">
    <location>
        <begin position="405"/>
        <end position="550"/>
    </location>
</feature>
<evidence type="ECO:0000256" key="2">
    <source>
        <dbReference type="SAM" id="MobiDB-lite"/>
    </source>
</evidence>
<keyword evidence="5" id="KW-1185">Reference proteome</keyword>
<evidence type="ECO:0000256" key="1">
    <source>
        <dbReference type="ARBA" id="ARBA00022581"/>
    </source>
</evidence>
<feature type="compositionally biased region" description="Acidic residues" evidence="2">
    <location>
        <begin position="1369"/>
        <end position="1387"/>
    </location>
</feature>
<dbReference type="EMBL" id="JAFIMR010000002">
    <property type="protein sequence ID" value="KAI1880738.1"/>
    <property type="molecule type" value="Genomic_DNA"/>
</dbReference>
<feature type="region of interest" description="Disordered" evidence="2">
    <location>
        <begin position="907"/>
        <end position="959"/>
    </location>
</feature>
<name>A0A9P9WWU0_9PEZI</name>
<dbReference type="Proteomes" id="UP000829685">
    <property type="component" value="Unassembled WGS sequence"/>
</dbReference>
<feature type="transmembrane region" description="Helical" evidence="3">
    <location>
        <begin position="186"/>
        <end position="205"/>
    </location>
</feature>
<dbReference type="PANTHER" id="PTHR13037:SF24">
    <property type="entry name" value="POLYCOMB PROTEIN PCL-RELATED"/>
    <property type="match status" value="1"/>
</dbReference>
<feature type="region of interest" description="Disordered" evidence="2">
    <location>
        <begin position="239"/>
        <end position="277"/>
    </location>
</feature>
<keyword evidence="3" id="KW-0472">Membrane</keyword>
<evidence type="ECO:0000256" key="3">
    <source>
        <dbReference type="SAM" id="Phobius"/>
    </source>
</evidence>
<feature type="region of interest" description="Disordered" evidence="2">
    <location>
        <begin position="1256"/>
        <end position="1277"/>
    </location>
</feature>
<organism evidence="4 5">
    <name type="scientific">Neoarthrinium moseri</name>
    <dbReference type="NCBI Taxonomy" id="1658444"/>
    <lineage>
        <taxon>Eukaryota</taxon>
        <taxon>Fungi</taxon>
        <taxon>Dikarya</taxon>
        <taxon>Ascomycota</taxon>
        <taxon>Pezizomycotina</taxon>
        <taxon>Sordariomycetes</taxon>
        <taxon>Xylariomycetidae</taxon>
        <taxon>Amphisphaeriales</taxon>
        <taxon>Apiosporaceae</taxon>
        <taxon>Neoarthrinium</taxon>
    </lineage>
</organism>
<accession>A0A9P9WWU0</accession>
<feature type="transmembrane region" description="Helical" evidence="3">
    <location>
        <begin position="112"/>
        <end position="131"/>
    </location>
</feature>
<feature type="transmembrane region" description="Helical" evidence="3">
    <location>
        <begin position="6"/>
        <end position="31"/>
    </location>
</feature>
<feature type="transmembrane region" description="Helical" evidence="3">
    <location>
        <begin position="212"/>
        <end position="232"/>
    </location>
</feature>
<comment type="caution">
    <text evidence="4">The sequence shown here is derived from an EMBL/GenBank/DDBJ whole genome shotgun (WGS) entry which is preliminary data.</text>
</comment>
<keyword evidence="1" id="KW-0945">Host-virus interaction</keyword>
<feature type="region of interest" description="Disordered" evidence="2">
    <location>
        <begin position="1043"/>
        <end position="1109"/>
    </location>
</feature>
<feature type="region of interest" description="Disordered" evidence="2">
    <location>
        <begin position="1859"/>
        <end position="1897"/>
    </location>
</feature>